<name>A0A1Z4KRT0_ANAVA</name>
<evidence type="ECO:0000313" key="1">
    <source>
        <dbReference type="EMBL" id="BAY71647.1"/>
    </source>
</evidence>
<dbReference type="EMBL" id="AP018216">
    <property type="protein sequence ID" value="BAY71647.1"/>
    <property type="molecule type" value="Genomic_DNA"/>
</dbReference>
<reference evidence="1 2" key="1">
    <citation type="submission" date="2017-06" db="EMBL/GenBank/DDBJ databases">
        <title>Genome sequencing of cyanobaciteial culture collection at National Institute for Environmental Studies (NIES).</title>
        <authorList>
            <person name="Hirose Y."/>
            <person name="Shimura Y."/>
            <person name="Fujisawa T."/>
            <person name="Nakamura Y."/>
            <person name="Kawachi M."/>
        </authorList>
    </citation>
    <scope>NUCLEOTIDE SEQUENCE [LARGE SCALE GENOMIC DNA]</scope>
    <source>
        <strain evidence="1 2">NIES-23</strain>
    </source>
</reference>
<dbReference type="Proteomes" id="UP000217507">
    <property type="component" value="Chromosome"/>
</dbReference>
<evidence type="ECO:0000313" key="2">
    <source>
        <dbReference type="Proteomes" id="UP000217507"/>
    </source>
</evidence>
<gene>
    <name evidence="1" type="ORF">NIES23_44670</name>
</gene>
<accession>A0A1Z4KRT0</accession>
<dbReference type="AlphaFoldDB" id="A0A1Z4KRT0"/>
<protein>
    <submittedName>
        <fullName evidence="1">Uncharacterized protein</fullName>
    </submittedName>
</protein>
<sequence length="35" mass="4025">MSLDNVNISQVYCEMREPIDAIKTNFQEKYSSVGN</sequence>
<organism evidence="1 2">
    <name type="scientific">Trichormus variabilis NIES-23</name>
    <dbReference type="NCBI Taxonomy" id="1973479"/>
    <lineage>
        <taxon>Bacteria</taxon>
        <taxon>Bacillati</taxon>
        <taxon>Cyanobacteriota</taxon>
        <taxon>Cyanophyceae</taxon>
        <taxon>Nostocales</taxon>
        <taxon>Nostocaceae</taxon>
        <taxon>Trichormus</taxon>
    </lineage>
</organism>
<proteinExistence type="predicted"/>